<reference evidence="7" key="2">
    <citation type="journal article" date="2023" name="IMA Fungus">
        <title>Comparative genomic study of the Penicillium genus elucidates a diverse pangenome and 15 lateral gene transfer events.</title>
        <authorList>
            <person name="Petersen C."/>
            <person name="Sorensen T."/>
            <person name="Nielsen M.R."/>
            <person name="Sondergaard T.E."/>
            <person name="Sorensen J.L."/>
            <person name="Fitzpatrick D.A."/>
            <person name="Frisvad J.C."/>
            <person name="Nielsen K.L."/>
        </authorList>
    </citation>
    <scope>NUCLEOTIDE SEQUENCE</scope>
    <source>
        <strain evidence="7">IBT 15544</strain>
    </source>
</reference>
<keyword evidence="8" id="KW-1185">Reference proteome</keyword>
<dbReference type="Pfam" id="PF00165">
    <property type="entry name" value="HTH_AraC"/>
    <property type="match status" value="1"/>
</dbReference>
<dbReference type="GO" id="GO:0043565">
    <property type="term" value="F:sequence-specific DNA binding"/>
    <property type="evidence" value="ECO:0007669"/>
    <property type="project" value="InterPro"/>
</dbReference>
<evidence type="ECO:0000256" key="4">
    <source>
        <dbReference type="ARBA" id="ARBA00023159"/>
    </source>
</evidence>
<dbReference type="Gene3D" id="3.40.10.10">
    <property type="entry name" value="DNA Methylphosphotriester Repair Domain"/>
    <property type="match status" value="1"/>
</dbReference>
<comment type="cofactor">
    <cofactor evidence="1">
        <name>Zn(2+)</name>
        <dbReference type="ChEBI" id="CHEBI:29105"/>
    </cofactor>
</comment>
<dbReference type="EMBL" id="JAPQKR010000016">
    <property type="protein sequence ID" value="KAJ5191665.1"/>
    <property type="molecule type" value="Genomic_DNA"/>
</dbReference>
<dbReference type="GeneID" id="83185007"/>
<protein>
    <recommendedName>
        <fullName evidence="6">HTH araC/xylS-type domain-containing protein</fullName>
    </recommendedName>
</protein>
<evidence type="ECO:0000256" key="3">
    <source>
        <dbReference type="ARBA" id="ARBA00023015"/>
    </source>
</evidence>
<evidence type="ECO:0000313" key="8">
    <source>
        <dbReference type="Proteomes" id="UP001150904"/>
    </source>
</evidence>
<dbReference type="GO" id="GO:0008270">
    <property type="term" value="F:zinc ion binding"/>
    <property type="evidence" value="ECO:0007669"/>
    <property type="project" value="InterPro"/>
</dbReference>
<evidence type="ECO:0000256" key="2">
    <source>
        <dbReference type="ARBA" id="ARBA00022603"/>
    </source>
</evidence>
<proteinExistence type="predicted"/>
<evidence type="ECO:0000256" key="5">
    <source>
        <dbReference type="ARBA" id="ARBA00023163"/>
    </source>
</evidence>
<dbReference type="InterPro" id="IPR018060">
    <property type="entry name" value="HTH_AraC"/>
</dbReference>
<keyword evidence="2" id="KW-0808">Transferase</keyword>
<sequence length="247" mass="26425">MSTPKNTPQEIPRLSRSGAALTSAERWQAVTRRDASIGGFVYGVLTTKIYCRPSCPARLARRANVEFYDTPSQAEAAGLRPCKRCKPQCDLMAAADSQATMVDKACEMIQEALAAGSKPRLQDLAARAGLTTSHFHRVFKKKTGLTPGQYASGILQGAPESSPGSLSPDTVSMLEPPHLGFVDESRMELDMGAGASLALPEAGLSAAACEPVMGDWWNEFDVLLAAEQGQISLLEPFSIDPRIISAE</sequence>
<dbReference type="Proteomes" id="UP001150904">
    <property type="component" value="Unassembled WGS sequence"/>
</dbReference>
<keyword evidence="2" id="KW-0489">Methyltransferase</keyword>
<dbReference type="InterPro" id="IPR009057">
    <property type="entry name" value="Homeodomain-like_sf"/>
</dbReference>
<evidence type="ECO:0000256" key="1">
    <source>
        <dbReference type="ARBA" id="ARBA00001947"/>
    </source>
</evidence>
<gene>
    <name evidence="7" type="ORF">N7498_010650</name>
</gene>
<dbReference type="Gene3D" id="1.10.10.60">
    <property type="entry name" value="Homeodomain-like"/>
    <property type="match status" value="1"/>
</dbReference>
<dbReference type="GO" id="GO:0003700">
    <property type="term" value="F:DNA-binding transcription factor activity"/>
    <property type="evidence" value="ECO:0007669"/>
    <property type="project" value="InterPro"/>
</dbReference>
<reference evidence="7" key="1">
    <citation type="submission" date="2022-12" db="EMBL/GenBank/DDBJ databases">
        <authorList>
            <person name="Petersen C."/>
        </authorList>
    </citation>
    <scope>NUCLEOTIDE SEQUENCE</scope>
    <source>
        <strain evidence="7">IBT 15544</strain>
    </source>
</reference>
<dbReference type="InterPro" id="IPR035451">
    <property type="entry name" value="Ada-like_dom_sf"/>
</dbReference>
<keyword evidence="5" id="KW-0804">Transcription</keyword>
<dbReference type="GO" id="GO:0008168">
    <property type="term" value="F:methyltransferase activity"/>
    <property type="evidence" value="ECO:0007669"/>
    <property type="project" value="UniProtKB-KW"/>
</dbReference>
<dbReference type="AlphaFoldDB" id="A0A9W9M721"/>
<evidence type="ECO:0000259" key="6">
    <source>
        <dbReference type="PROSITE" id="PS01124"/>
    </source>
</evidence>
<dbReference type="SUPFAM" id="SSF57884">
    <property type="entry name" value="Ada DNA repair protein, N-terminal domain (N-Ada 10)"/>
    <property type="match status" value="1"/>
</dbReference>
<accession>A0A9W9M721</accession>
<evidence type="ECO:0000313" key="7">
    <source>
        <dbReference type="EMBL" id="KAJ5191665.1"/>
    </source>
</evidence>
<dbReference type="Pfam" id="PF02805">
    <property type="entry name" value="Ada_Zn_binding"/>
    <property type="match status" value="1"/>
</dbReference>
<organism evidence="7 8">
    <name type="scientific">Penicillium cinerascens</name>
    <dbReference type="NCBI Taxonomy" id="70096"/>
    <lineage>
        <taxon>Eukaryota</taxon>
        <taxon>Fungi</taxon>
        <taxon>Dikarya</taxon>
        <taxon>Ascomycota</taxon>
        <taxon>Pezizomycotina</taxon>
        <taxon>Eurotiomycetes</taxon>
        <taxon>Eurotiomycetidae</taxon>
        <taxon>Eurotiales</taxon>
        <taxon>Aspergillaceae</taxon>
        <taxon>Penicillium</taxon>
    </lineage>
</organism>
<name>A0A9W9M721_9EURO</name>
<dbReference type="SUPFAM" id="SSF46689">
    <property type="entry name" value="Homeodomain-like"/>
    <property type="match status" value="1"/>
</dbReference>
<dbReference type="InterPro" id="IPR004026">
    <property type="entry name" value="Ada_DNA_repair_Zn-bd"/>
</dbReference>
<dbReference type="PROSITE" id="PS01124">
    <property type="entry name" value="HTH_ARAC_FAMILY_2"/>
    <property type="match status" value="1"/>
</dbReference>
<dbReference type="GO" id="GO:0006281">
    <property type="term" value="P:DNA repair"/>
    <property type="evidence" value="ECO:0007669"/>
    <property type="project" value="InterPro"/>
</dbReference>
<dbReference type="RefSeq" id="XP_058304605.1">
    <property type="nucleotide sequence ID" value="XM_058457706.1"/>
</dbReference>
<comment type="caution">
    <text evidence="7">The sequence shown here is derived from an EMBL/GenBank/DDBJ whole genome shotgun (WGS) entry which is preliminary data.</text>
</comment>
<dbReference type="GO" id="GO:0032259">
    <property type="term" value="P:methylation"/>
    <property type="evidence" value="ECO:0007669"/>
    <property type="project" value="UniProtKB-KW"/>
</dbReference>
<dbReference type="OrthoDB" id="2447880at2759"/>
<keyword evidence="3" id="KW-0805">Transcription regulation</keyword>
<feature type="domain" description="HTH araC/xylS-type" evidence="6">
    <location>
        <begin position="113"/>
        <end position="153"/>
    </location>
</feature>
<keyword evidence="4" id="KW-0010">Activator</keyword>